<gene>
    <name evidence="1" type="ORF">TSPGSL018_13709</name>
</gene>
<proteinExistence type="predicted"/>
<name>A0A061R0E7_9CHLO</name>
<evidence type="ECO:0000313" key="1">
    <source>
        <dbReference type="EMBL" id="JAC66417.1"/>
    </source>
</evidence>
<dbReference type="EMBL" id="GBEZ01020229">
    <property type="protein sequence ID" value="JAC66417.1"/>
    <property type="molecule type" value="Transcribed_RNA"/>
</dbReference>
<reference evidence="1" key="1">
    <citation type="submission" date="2014-05" db="EMBL/GenBank/DDBJ databases">
        <title>The transcriptome of the halophilic microalga Tetraselmis sp. GSL018 isolated from the Great Salt Lake, Utah.</title>
        <authorList>
            <person name="Jinkerson R.E."/>
            <person name="D'Adamo S."/>
            <person name="Posewitz M.C."/>
        </authorList>
    </citation>
    <scope>NUCLEOTIDE SEQUENCE</scope>
    <source>
        <strain evidence="1">GSL018</strain>
    </source>
</reference>
<organism evidence="1">
    <name type="scientific">Tetraselmis sp. GSL018</name>
    <dbReference type="NCBI Taxonomy" id="582737"/>
    <lineage>
        <taxon>Eukaryota</taxon>
        <taxon>Viridiplantae</taxon>
        <taxon>Chlorophyta</taxon>
        <taxon>core chlorophytes</taxon>
        <taxon>Chlorodendrophyceae</taxon>
        <taxon>Chlorodendrales</taxon>
        <taxon>Chlorodendraceae</taxon>
        <taxon>Tetraselmis</taxon>
    </lineage>
</organism>
<protein>
    <submittedName>
        <fullName evidence="1">Fad dependent oxidoreductase family protein 1</fullName>
    </submittedName>
</protein>
<sequence length="29" mass="3102">MAGSARFGPDVEWVSGIDYRVDAARASAF</sequence>
<dbReference type="Gene3D" id="3.30.9.10">
    <property type="entry name" value="D-Amino Acid Oxidase, subunit A, domain 2"/>
    <property type="match status" value="1"/>
</dbReference>
<dbReference type="AlphaFoldDB" id="A0A061R0E7"/>
<accession>A0A061R0E7</accession>